<dbReference type="PROSITE" id="PS50102">
    <property type="entry name" value="RRM"/>
    <property type="match status" value="2"/>
</dbReference>
<name>A0ABQ9IW96_9CUCU</name>
<keyword evidence="3" id="KW-0677">Repeat</keyword>
<evidence type="ECO:0000256" key="6">
    <source>
        <dbReference type="SAM" id="MobiDB-lite"/>
    </source>
</evidence>
<feature type="compositionally biased region" description="Pro residues" evidence="6">
    <location>
        <begin position="260"/>
        <end position="269"/>
    </location>
</feature>
<dbReference type="PANTHER" id="PTHR48032">
    <property type="entry name" value="RNA-BINDING PROTEIN MUSASHI HOMOLOG RBP6"/>
    <property type="match status" value="1"/>
</dbReference>
<protein>
    <recommendedName>
        <fullName evidence="7">RRM domain-containing protein</fullName>
    </recommendedName>
</protein>
<feature type="compositionally biased region" description="Low complexity" evidence="6">
    <location>
        <begin position="270"/>
        <end position="288"/>
    </location>
</feature>
<keyword evidence="2" id="KW-0963">Cytoplasm</keyword>
<evidence type="ECO:0000256" key="4">
    <source>
        <dbReference type="ARBA" id="ARBA00022884"/>
    </source>
</evidence>
<feature type="domain" description="RRM" evidence="7">
    <location>
        <begin position="12"/>
        <end position="102"/>
    </location>
</feature>
<evidence type="ECO:0000256" key="1">
    <source>
        <dbReference type="ARBA" id="ARBA00004496"/>
    </source>
</evidence>
<feature type="domain" description="RRM" evidence="7">
    <location>
        <begin position="111"/>
        <end position="176"/>
    </location>
</feature>
<keyword evidence="4 5" id="KW-0694">RNA-binding</keyword>
<comment type="subcellular location">
    <subcellularLocation>
        <location evidence="1">Cytoplasm</location>
    </subcellularLocation>
</comment>
<dbReference type="Gene3D" id="3.30.70.330">
    <property type="match status" value="2"/>
</dbReference>
<evidence type="ECO:0000313" key="8">
    <source>
        <dbReference type="EMBL" id="KAJ8967590.1"/>
    </source>
</evidence>
<gene>
    <name evidence="8" type="ORF">NQ317_013195</name>
</gene>
<feature type="region of interest" description="Disordered" evidence="6">
    <location>
        <begin position="233"/>
        <end position="336"/>
    </location>
</feature>
<sequence length="429" mass="46344">MVSVSLPLACKKSLIMEEYEYGSLLEGCLGETTQDNLQRYFSRYGEVIDCVVMKNAESGRSRGFGFVTFADPANVNVVLQNGPHTLDGRTIDPKPCNPRTLQKPKKGGGYPKVFLGGLPSNVTETDLRSFFTRFGKVMEVGFGFLSFEDDEAVDRCVSEHFVNLNGKQVEIKKAEPRDGSGGNKMGGADPSSAWGPPQAAMGMMQGPNGQMGGPPMNLGAPMGPNMMQSYQGWGTSPQQQSYPGYGTPSGPGSYQGWGAPPAPQGPPPQWGNNYGGPPQQQGYGSYGPNAGSGAASWSNWNMPQNSGSTGPSGDMYSRGSLGPVARPLPVPLQTCPPQAATLNQARTTPVTPHTDHIPPMQAMVPLLGPMAVMQALKWEAIHRNPECRWVPWEFDCSHSLISDFFIYKFDMTSRQSNLVILLRSNKELL</sequence>
<dbReference type="InterPro" id="IPR035979">
    <property type="entry name" value="RBD_domain_sf"/>
</dbReference>
<organism evidence="8 9">
    <name type="scientific">Molorchus minor</name>
    <dbReference type="NCBI Taxonomy" id="1323400"/>
    <lineage>
        <taxon>Eukaryota</taxon>
        <taxon>Metazoa</taxon>
        <taxon>Ecdysozoa</taxon>
        <taxon>Arthropoda</taxon>
        <taxon>Hexapoda</taxon>
        <taxon>Insecta</taxon>
        <taxon>Pterygota</taxon>
        <taxon>Neoptera</taxon>
        <taxon>Endopterygota</taxon>
        <taxon>Coleoptera</taxon>
        <taxon>Polyphaga</taxon>
        <taxon>Cucujiformia</taxon>
        <taxon>Chrysomeloidea</taxon>
        <taxon>Cerambycidae</taxon>
        <taxon>Lamiinae</taxon>
        <taxon>Monochamini</taxon>
        <taxon>Molorchus</taxon>
    </lineage>
</organism>
<dbReference type="CDD" id="cd12325">
    <property type="entry name" value="RRM1_hnRNPA_hnRNPD_like"/>
    <property type="match status" value="1"/>
</dbReference>
<comment type="caution">
    <text evidence="8">The sequence shown here is derived from an EMBL/GenBank/DDBJ whole genome shotgun (WGS) entry which is preliminary data.</text>
</comment>
<reference evidence="8" key="1">
    <citation type="journal article" date="2023" name="Insect Mol. Biol.">
        <title>Genome sequencing provides insights into the evolution of gene families encoding plant cell wall-degrading enzymes in longhorned beetles.</title>
        <authorList>
            <person name="Shin N.R."/>
            <person name="Okamura Y."/>
            <person name="Kirsch R."/>
            <person name="Pauchet Y."/>
        </authorList>
    </citation>
    <scope>NUCLEOTIDE SEQUENCE</scope>
    <source>
        <strain evidence="8">MMC_N1</strain>
    </source>
</reference>
<dbReference type="InterPro" id="IPR012677">
    <property type="entry name" value="Nucleotide-bd_a/b_plait_sf"/>
</dbReference>
<proteinExistence type="predicted"/>
<feature type="region of interest" description="Disordered" evidence="6">
    <location>
        <begin position="174"/>
        <end position="193"/>
    </location>
</feature>
<dbReference type="EMBL" id="JAPWTJ010002169">
    <property type="protein sequence ID" value="KAJ8967590.1"/>
    <property type="molecule type" value="Genomic_DNA"/>
</dbReference>
<evidence type="ECO:0000256" key="5">
    <source>
        <dbReference type="PROSITE-ProRule" id="PRU00176"/>
    </source>
</evidence>
<dbReference type="Proteomes" id="UP001162164">
    <property type="component" value="Unassembled WGS sequence"/>
</dbReference>
<dbReference type="SMART" id="SM00360">
    <property type="entry name" value="RRM"/>
    <property type="match status" value="2"/>
</dbReference>
<dbReference type="Pfam" id="PF00076">
    <property type="entry name" value="RRM_1"/>
    <property type="match status" value="2"/>
</dbReference>
<evidence type="ECO:0000256" key="3">
    <source>
        <dbReference type="ARBA" id="ARBA00022737"/>
    </source>
</evidence>
<evidence type="ECO:0000313" key="9">
    <source>
        <dbReference type="Proteomes" id="UP001162164"/>
    </source>
</evidence>
<dbReference type="SUPFAM" id="SSF54928">
    <property type="entry name" value="RNA-binding domain, RBD"/>
    <property type="match status" value="2"/>
</dbReference>
<dbReference type="InterPro" id="IPR000504">
    <property type="entry name" value="RRM_dom"/>
</dbReference>
<feature type="compositionally biased region" description="Polar residues" evidence="6">
    <location>
        <begin position="295"/>
        <end position="311"/>
    </location>
</feature>
<evidence type="ECO:0000256" key="2">
    <source>
        <dbReference type="ARBA" id="ARBA00022490"/>
    </source>
</evidence>
<accession>A0ABQ9IW96</accession>
<evidence type="ECO:0000259" key="7">
    <source>
        <dbReference type="PROSITE" id="PS50102"/>
    </source>
</evidence>
<keyword evidence="9" id="KW-1185">Reference proteome</keyword>
<dbReference type="PANTHER" id="PTHR48032:SF18">
    <property type="entry name" value="RRM DOMAIN-CONTAINING PROTEIN"/>
    <property type="match status" value="1"/>
</dbReference>